<dbReference type="InterPro" id="IPR012495">
    <property type="entry name" value="TadE-like_dom"/>
</dbReference>
<keyword evidence="4" id="KW-1185">Reference proteome</keyword>
<feature type="domain" description="TadE-like" evidence="2">
    <location>
        <begin position="16"/>
        <end position="52"/>
    </location>
</feature>
<dbReference type="Pfam" id="PF07811">
    <property type="entry name" value="TadE"/>
    <property type="match status" value="1"/>
</dbReference>
<gene>
    <name evidence="3" type="ORF">D0911_09205</name>
</gene>
<feature type="transmembrane region" description="Helical" evidence="1">
    <location>
        <begin position="20"/>
        <end position="46"/>
    </location>
</feature>
<sequence>MAIYNFYRSHQQRQKGVVAIEFVFIFPVLFLICYATIVYALAFLVVQNMTYTGEEVLRKAIGFDSTICDEIDNIDDKATCLLCEEESGTDKALCAINATYNGYANKMLVFVDSSNTGQYSHVSSCTADLVCTLEIRGKPLTPVSIFGFTFIDLANNPDNKLISKASLLF</sequence>
<reference evidence="3 4" key="1">
    <citation type="submission" date="2018-10" db="EMBL/GenBank/DDBJ databases">
        <title>Draft genome sequence of Zhongshania sp. DSW25-10.</title>
        <authorList>
            <person name="Oh J."/>
        </authorList>
    </citation>
    <scope>NUCLEOTIDE SEQUENCE [LARGE SCALE GENOMIC DNA]</scope>
    <source>
        <strain evidence="3 4">DSW25-10</strain>
    </source>
</reference>
<evidence type="ECO:0000313" key="4">
    <source>
        <dbReference type="Proteomes" id="UP000274695"/>
    </source>
</evidence>
<dbReference type="EMBL" id="RHGB01000008">
    <property type="protein sequence ID" value="RNL64580.1"/>
    <property type="molecule type" value="Genomic_DNA"/>
</dbReference>
<name>A0ABX9W336_9GAMM</name>
<comment type="caution">
    <text evidence="3">The sequence shown here is derived from an EMBL/GenBank/DDBJ whole genome shotgun (WGS) entry which is preliminary data.</text>
</comment>
<dbReference type="RefSeq" id="WP_123182388.1">
    <property type="nucleotide sequence ID" value="NZ_RHGB01000008.1"/>
</dbReference>
<evidence type="ECO:0000313" key="3">
    <source>
        <dbReference type="EMBL" id="RNL64580.1"/>
    </source>
</evidence>
<organism evidence="3 4">
    <name type="scientific">Zhongshania marina</name>
    <dbReference type="NCBI Taxonomy" id="2304603"/>
    <lineage>
        <taxon>Bacteria</taxon>
        <taxon>Pseudomonadati</taxon>
        <taxon>Pseudomonadota</taxon>
        <taxon>Gammaproteobacteria</taxon>
        <taxon>Cellvibrionales</taxon>
        <taxon>Spongiibacteraceae</taxon>
        <taxon>Zhongshania</taxon>
    </lineage>
</organism>
<keyword evidence="1" id="KW-0812">Transmembrane</keyword>
<keyword evidence="1" id="KW-0472">Membrane</keyword>
<protein>
    <submittedName>
        <fullName evidence="3">Pilus assembly protein</fullName>
    </submittedName>
</protein>
<evidence type="ECO:0000256" key="1">
    <source>
        <dbReference type="SAM" id="Phobius"/>
    </source>
</evidence>
<dbReference type="Proteomes" id="UP000274695">
    <property type="component" value="Unassembled WGS sequence"/>
</dbReference>
<evidence type="ECO:0000259" key="2">
    <source>
        <dbReference type="Pfam" id="PF07811"/>
    </source>
</evidence>
<proteinExistence type="predicted"/>
<accession>A0ABX9W336</accession>
<keyword evidence="1" id="KW-1133">Transmembrane helix</keyword>